<dbReference type="PANTHER" id="PTHR30161">
    <property type="entry name" value="FLAGELLAR EXPORT PROTEIN, MEMBRANE FLHA SUBUNIT-RELATED"/>
    <property type="match status" value="1"/>
</dbReference>
<dbReference type="PROSITE" id="PS00994">
    <property type="entry name" value="FHIPEP"/>
    <property type="match status" value="1"/>
</dbReference>
<dbReference type="RefSeq" id="WP_037235709.1">
    <property type="nucleotide sequence ID" value="NZ_JAEMUK010000079.1"/>
</dbReference>
<reference evidence="10 11" key="1">
    <citation type="submission" date="2020-12" db="EMBL/GenBank/DDBJ databases">
        <title>Revised draft genomes of Rhodomicrobium vannielii ATCC 17100 and Rhodomicrobium udaipurense JA643.</title>
        <authorList>
            <person name="Conners E.M."/>
            <person name="Davenport E.J."/>
            <person name="Bose A."/>
        </authorList>
    </citation>
    <scope>NUCLEOTIDE SEQUENCE [LARGE SCALE GENOMIC DNA]</scope>
    <source>
        <strain evidence="10 11">JA643</strain>
    </source>
</reference>
<feature type="transmembrane region" description="Helical" evidence="9">
    <location>
        <begin position="45"/>
        <end position="64"/>
    </location>
</feature>
<dbReference type="PANTHER" id="PTHR30161:SF2">
    <property type="entry name" value="INVASION PROTEIN INVA"/>
    <property type="match status" value="1"/>
</dbReference>
<protein>
    <submittedName>
        <fullName evidence="10">Type III secretion system export apparatus subunit SctV</fullName>
    </submittedName>
</protein>
<dbReference type="InterPro" id="IPR042193">
    <property type="entry name" value="FHIPEP_3"/>
</dbReference>
<dbReference type="PIRSF" id="PIRSF005419">
    <property type="entry name" value="FlhA"/>
    <property type="match status" value="1"/>
</dbReference>
<dbReference type="InterPro" id="IPR042194">
    <property type="entry name" value="FHIPEP_1"/>
</dbReference>
<feature type="transmembrane region" description="Helical" evidence="9">
    <location>
        <begin position="111"/>
        <end position="134"/>
    </location>
</feature>
<dbReference type="Proteomes" id="UP000623250">
    <property type="component" value="Unassembled WGS sequence"/>
</dbReference>
<evidence type="ECO:0000313" key="10">
    <source>
        <dbReference type="EMBL" id="MBJ7544437.1"/>
    </source>
</evidence>
<dbReference type="Gene3D" id="1.10.8.540">
    <property type="entry name" value="FHIPEP family, domain 3"/>
    <property type="match status" value="1"/>
</dbReference>
<dbReference type="InterPro" id="IPR025505">
    <property type="entry name" value="FHIPEP_CS"/>
</dbReference>
<evidence type="ECO:0000256" key="1">
    <source>
        <dbReference type="ARBA" id="ARBA00004429"/>
    </source>
</evidence>
<keyword evidence="5" id="KW-0997">Cell inner membrane</keyword>
<accession>A0A8I1KK11</accession>
<evidence type="ECO:0000256" key="9">
    <source>
        <dbReference type="SAM" id="Phobius"/>
    </source>
</evidence>
<comment type="subcellular location">
    <subcellularLocation>
        <location evidence="1">Cell inner membrane</location>
        <topology evidence="1">Multi-pass membrane protein</topology>
    </subcellularLocation>
</comment>
<evidence type="ECO:0000256" key="6">
    <source>
        <dbReference type="ARBA" id="ARBA00022692"/>
    </source>
</evidence>
<gene>
    <name evidence="10" type="primary">sctV</name>
    <name evidence="10" type="ORF">JDN41_12855</name>
</gene>
<dbReference type="GO" id="GO:0009306">
    <property type="term" value="P:protein secretion"/>
    <property type="evidence" value="ECO:0007669"/>
    <property type="project" value="InterPro"/>
</dbReference>
<dbReference type="InterPro" id="IPR006302">
    <property type="entry name" value="T3SS_HrcV"/>
</dbReference>
<keyword evidence="3" id="KW-0813">Transport</keyword>
<feature type="transmembrane region" description="Helical" evidence="9">
    <location>
        <begin position="244"/>
        <end position="265"/>
    </location>
</feature>
<dbReference type="InterPro" id="IPR042196">
    <property type="entry name" value="FHIPEP_4"/>
</dbReference>
<feature type="transmembrane region" description="Helical" evidence="9">
    <location>
        <begin position="21"/>
        <end position="39"/>
    </location>
</feature>
<dbReference type="AlphaFoldDB" id="A0A8I1KK11"/>
<dbReference type="Gene3D" id="3.40.50.12790">
    <property type="entry name" value="FHIPEP family, domain 4"/>
    <property type="match status" value="1"/>
</dbReference>
<comment type="caution">
    <text evidence="10">The sequence shown here is derived from an EMBL/GenBank/DDBJ whole genome shotgun (WGS) entry which is preliminary data.</text>
</comment>
<dbReference type="EMBL" id="JAEMUK010000079">
    <property type="protein sequence ID" value="MBJ7544437.1"/>
    <property type="molecule type" value="Genomic_DNA"/>
</dbReference>
<evidence type="ECO:0000256" key="7">
    <source>
        <dbReference type="ARBA" id="ARBA00022989"/>
    </source>
</evidence>
<evidence type="ECO:0000313" key="11">
    <source>
        <dbReference type="Proteomes" id="UP000623250"/>
    </source>
</evidence>
<comment type="similarity">
    <text evidence="2">Belongs to the FHIPEP (flagella/HR/invasion proteins export pore) family.</text>
</comment>
<evidence type="ECO:0000256" key="3">
    <source>
        <dbReference type="ARBA" id="ARBA00022448"/>
    </source>
</evidence>
<sequence length="701" mass="76463">MRSSATYLARLLNAASTRPDLVVVVFIVTALAAMILPITPLMADVLIATNISFSVLLLMVAFYVRSPVEFSALPAVILISTVFRLSISIASTRLVLINADAGQIIETFGEFVISGNVLVGLVVFLIITIVQFVVITKGSERVAEVAARFSLDGLPGKQMSIDSDLRNGDIDQAEARRRRQLLERESQLYGAMDGAMKFVKGDAIAGIIIIVINLIGGIAVGMMQRGLSFNDSAHVFSLLSVGEGLIAQIPALFVSLTAGIIVTRVTGGASRNLGTDIVSQIGAQPEALRIAALVLLALAMVPGFPTFVFLALAAIVGGLGIAMGRRQKRREEEATLPVARLMTAEISAQSPVPAGPQIVVTLSPYLFENLKHDGVDQRLRQIAHRVTQGLGISTPGIAFHIDETLPASRYVIELEMVPEIVRDVDQGCVFLVRKVEQQLAKLDIPHDTLQAGTRNEIVAVDQSFRTALDGASLRYLTLAQLIENDLLLVLRQNAAHFLGIQETRRLIASMEGDYKDLVREVQKVVPIQRMADVLKRLLEERVSIRNLRLIFEALLEWAPREQDNYALTTHVRAVLKRQISFQAGGTDKVVPALLVPRESEDMLRRAAQQALARNQQNIDPDLGNAFVEMVRSRSAGLDELIAERAVVLVSADLRRLVWGLLSKTDLRFPVISYQEISPEFSIRTLAVIDLAPRVEAAAAAE</sequence>
<feature type="transmembrane region" description="Helical" evidence="9">
    <location>
        <begin position="71"/>
        <end position="91"/>
    </location>
</feature>
<evidence type="ECO:0000256" key="5">
    <source>
        <dbReference type="ARBA" id="ARBA00022519"/>
    </source>
</evidence>
<feature type="transmembrane region" description="Helical" evidence="9">
    <location>
        <begin position="203"/>
        <end position="224"/>
    </location>
</feature>
<keyword evidence="6 9" id="KW-0812">Transmembrane</keyword>
<dbReference type="PRINTS" id="PR00949">
    <property type="entry name" value="TYPE3IMAPROT"/>
</dbReference>
<evidence type="ECO:0000256" key="8">
    <source>
        <dbReference type="ARBA" id="ARBA00023136"/>
    </source>
</evidence>
<organism evidence="10 11">
    <name type="scientific">Rhodomicrobium udaipurense</name>
    <dbReference type="NCBI Taxonomy" id="1202716"/>
    <lineage>
        <taxon>Bacteria</taxon>
        <taxon>Pseudomonadati</taxon>
        <taxon>Pseudomonadota</taxon>
        <taxon>Alphaproteobacteria</taxon>
        <taxon>Hyphomicrobiales</taxon>
        <taxon>Hyphomicrobiaceae</taxon>
        <taxon>Rhodomicrobium</taxon>
    </lineage>
</organism>
<evidence type="ECO:0000256" key="4">
    <source>
        <dbReference type="ARBA" id="ARBA00022475"/>
    </source>
</evidence>
<keyword evidence="8 9" id="KW-0472">Membrane</keyword>
<dbReference type="GO" id="GO:0005886">
    <property type="term" value="C:plasma membrane"/>
    <property type="evidence" value="ECO:0007669"/>
    <property type="project" value="UniProtKB-SubCell"/>
</dbReference>
<dbReference type="Gene3D" id="3.40.30.60">
    <property type="entry name" value="FHIPEP family, domain 1"/>
    <property type="match status" value="1"/>
</dbReference>
<proteinExistence type="inferred from homology"/>
<evidence type="ECO:0000256" key="2">
    <source>
        <dbReference type="ARBA" id="ARBA00008835"/>
    </source>
</evidence>
<dbReference type="NCBIfam" id="TIGR01399">
    <property type="entry name" value="hrcV"/>
    <property type="match status" value="1"/>
</dbReference>
<dbReference type="InterPro" id="IPR001712">
    <property type="entry name" value="T3SS_FHIPEP"/>
</dbReference>
<name>A0A8I1KK11_9HYPH</name>
<dbReference type="Pfam" id="PF00771">
    <property type="entry name" value="FHIPEP"/>
    <property type="match status" value="1"/>
</dbReference>
<keyword evidence="4" id="KW-1003">Cell membrane</keyword>
<keyword evidence="11" id="KW-1185">Reference proteome</keyword>
<keyword evidence="7 9" id="KW-1133">Transmembrane helix</keyword>